<evidence type="ECO:0000256" key="2">
    <source>
        <dbReference type="ARBA" id="ARBA00022723"/>
    </source>
</evidence>
<evidence type="ECO:0000256" key="4">
    <source>
        <dbReference type="ARBA" id="ARBA00022771"/>
    </source>
</evidence>
<dbReference type="RefSeq" id="XP_032835795.1">
    <property type="nucleotide sequence ID" value="XM_032979904.1"/>
</dbReference>
<sequence length="286" mass="30916">MSAEWGIKREADEHPGWKTALLGGGVLSREDDVAAGAVVAPSLRLKRRGDSGGPVSGALLEVKLEGSDSRHRADIHIKEEEAEVFGGAKERLKLVDGEYRPRPRDLHVVEAGLRFPGGVLRNPAADCGSAARPRAPRTEDAAAVAASSSGSAEIEVILEDDDGDVSLARRRRTGRRTGNEGPQHRCPVCGKCYRHASKLRNHARVHTGEKPLACHVCGKAFAWPSGLRYHLVLHQGGRVLACPVCGTSFVRSSDLYAHVSGDHAPLPQQKQQLQEQQQKQQQQQPG</sequence>
<evidence type="ECO:0000256" key="6">
    <source>
        <dbReference type="ARBA" id="ARBA00023242"/>
    </source>
</evidence>
<evidence type="ECO:0000259" key="9">
    <source>
        <dbReference type="PROSITE" id="PS50157"/>
    </source>
</evidence>
<name>A0AAJ7UG17_PETMA</name>
<dbReference type="GO" id="GO:0000981">
    <property type="term" value="F:DNA-binding transcription factor activity, RNA polymerase II-specific"/>
    <property type="evidence" value="ECO:0007669"/>
    <property type="project" value="TreeGrafter"/>
</dbReference>
<keyword evidence="3" id="KW-0677">Repeat</keyword>
<feature type="compositionally biased region" description="Low complexity" evidence="8">
    <location>
        <begin position="268"/>
        <end position="286"/>
    </location>
</feature>
<reference evidence="11 12" key="1">
    <citation type="submission" date="2025-04" db="UniProtKB">
        <authorList>
            <consortium name="RefSeq"/>
        </authorList>
    </citation>
    <scope>IDENTIFICATION</scope>
    <source>
        <tissue evidence="11 12">Sperm</tissue>
    </source>
</reference>
<feature type="domain" description="C2H2-type" evidence="9">
    <location>
        <begin position="184"/>
        <end position="211"/>
    </location>
</feature>
<evidence type="ECO:0000256" key="3">
    <source>
        <dbReference type="ARBA" id="ARBA00022737"/>
    </source>
</evidence>
<dbReference type="FunFam" id="3.30.160.60:FF:000145">
    <property type="entry name" value="Zinc finger protein 574"/>
    <property type="match status" value="1"/>
</dbReference>
<dbReference type="Gene3D" id="3.30.160.60">
    <property type="entry name" value="Classic Zinc Finger"/>
    <property type="match status" value="2"/>
</dbReference>
<dbReference type="PANTHER" id="PTHR24394">
    <property type="entry name" value="ZINC FINGER PROTEIN"/>
    <property type="match status" value="1"/>
</dbReference>
<dbReference type="InterPro" id="IPR013087">
    <property type="entry name" value="Znf_C2H2_type"/>
</dbReference>
<evidence type="ECO:0000256" key="1">
    <source>
        <dbReference type="ARBA" id="ARBA00004123"/>
    </source>
</evidence>
<dbReference type="RefSeq" id="XP_032835796.1">
    <property type="nucleotide sequence ID" value="XM_032979905.1"/>
</dbReference>
<dbReference type="SMART" id="SM00355">
    <property type="entry name" value="ZnF_C2H2"/>
    <property type="match status" value="3"/>
</dbReference>
<dbReference type="GO" id="GO:0008270">
    <property type="term" value="F:zinc ion binding"/>
    <property type="evidence" value="ECO:0007669"/>
    <property type="project" value="UniProtKB-KW"/>
</dbReference>
<gene>
    <name evidence="11 12" type="primary">LOC116957639</name>
</gene>
<proteinExistence type="predicted"/>
<keyword evidence="5" id="KW-0862">Zinc</keyword>
<dbReference type="Pfam" id="PF00096">
    <property type="entry name" value="zf-C2H2"/>
    <property type="match status" value="2"/>
</dbReference>
<dbReference type="PANTHER" id="PTHR24394:SF29">
    <property type="entry name" value="MYONEURIN"/>
    <property type="match status" value="1"/>
</dbReference>
<keyword evidence="4 7" id="KW-0863">Zinc-finger</keyword>
<dbReference type="SUPFAM" id="SSF57667">
    <property type="entry name" value="beta-beta-alpha zinc fingers"/>
    <property type="match status" value="2"/>
</dbReference>
<evidence type="ECO:0000313" key="10">
    <source>
        <dbReference type="Proteomes" id="UP001318040"/>
    </source>
</evidence>
<dbReference type="Proteomes" id="UP001318040">
    <property type="component" value="Chromosome 79"/>
</dbReference>
<dbReference type="AlphaFoldDB" id="A0AAJ7UG17"/>
<dbReference type="KEGG" id="pmrn:116957639"/>
<comment type="subcellular location">
    <subcellularLocation>
        <location evidence="1">Nucleus</location>
    </subcellularLocation>
</comment>
<feature type="domain" description="C2H2-type" evidence="9">
    <location>
        <begin position="240"/>
        <end position="264"/>
    </location>
</feature>
<organism evidence="10 12">
    <name type="scientific">Petromyzon marinus</name>
    <name type="common">Sea lamprey</name>
    <dbReference type="NCBI Taxonomy" id="7757"/>
    <lineage>
        <taxon>Eukaryota</taxon>
        <taxon>Metazoa</taxon>
        <taxon>Chordata</taxon>
        <taxon>Craniata</taxon>
        <taxon>Vertebrata</taxon>
        <taxon>Cyclostomata</taxon>
        <taxon>Hyperoartia</taxon>
        <taxon>Petromyzontiformes</taxon>
        <taxon>Petromyzontidae</taxon>
        <taxon>Petromyzon</taxon>
    </lineage>
</organism>
<dbReference type="PROSITE" id="PS50157">
    <property type="entry name" value="ZINC_FINGER_C2H2_2"/>
    <property type="match status" value="3"/>
</dbReference>
<evidence type="ECO:0000313" key="12">
    <source>
        <dbReference type="RefSeq" id="XP_032835796.1"/>
    </source>
</evidence>
<feature type="region of interest" description="Disordered" evidence="8">
    <location>
        <begin position="260"/>
        <end position="286"/>
    </location>
</feature>
<dbReference type="GO" id="GO:0005634">
    <property type="term" value="C:nucleus"/>
    <property type="evidence" value="ECO:0007669"/>
    <property type="project" value="UniProtKB-SubCell"/>
</dbReference>
<keyword evidence="2" id="KW-0479">Metal-binding</keyword>
<accession>A0AAJ7UG17</accession>
<keyword evidence="6" id="KW-0539">Nucleus</keyword>
<evidence type="ECO:0000256" key="7">
    <source>
        <dbReference type="PROSITE-ProRule" id="PRU00042"/>
    </source>
</evidence>
<dbReference type="FunFam" id="3.30.160.60:FF:001049">
    <property type="entry name" value="zinc finger protein 319"/>
    <property type="match status" value="1"/>
</dbReference>
<dbReference type="PROSITE" id="PS00028">
    <property type="entry name" value="ZINC_FINGER_C2H2_1"/>
    <property type="match status" value="3"/>
</dbReference>
<evidence type="ECO:0000256" key="5">
    <source>
        <dbReference type="ARBA" id="ARBA00022833"/>
    </source>
</evidence>
<keyword evidence="10" id="KW-1185">Reference proteome</keyword>
<evidence type="ECO:0000256" key="8">
    <source>
        <dbReference type="SAM" id="MobiDB-lite"/>
    </source>
</evidence>
<dbReference type="InterPro" id="IPR036236">
    <property type="entry name" value="Znf_C2H2_sf"/>
</dbReference>
<evidence type="ECO:0000313" key="11">
    <source>
        <dbReference type="RefSeq" id="XP_032835795.1"/>
    </source>
</evidence>
<feature type="domain" description="C2H2-type" evidence="9">
    <location>
        <begin position="212"/>
        <end position="239"/>
    </location>
</feature>
<protein>
    <submittedName>
        <fullName evidence="11 12">Zinc finger protein 497-like isoform X1</fullName>
    </submittedName>
</protein>